<keyword evidence="2" id="KW-0472">Membrane</keyword>
<evidence type="ECO:0000256" key="2">
    <source>
        <dbReference type="SAM" id="Phobius"/>
    </source>
</evidence>
<dbReference type="EMBL" id="JABVXQ010000014">
    <property type="protein sequence ID" value="KAF6078148.1"/>
    <property type="molecule type" value="Genomic_DNA"/>
</dbReference>
<feature type="transmembrane region" description="Helical" evidence="2">
    <location>
        <begin position="115"/>
        <end position="136"/>
    </location>
</feature>
<name>A0A833YPP1_9CHIR</name>
<proteinExistence type="predicted"/>
<comment type="caution">
    <text evidence="3">The sequence shown here is derived from an EMBL/GenBank/DDBJ whole genome shotgun (WGS) entry which is preliminary data.</text>
</comment>
<evidence type="ECO:0000256" key="1">
    <source>
        <dbReference type="SAM" id="MobiDB-lite"/>
    </source>
</evidence>
<evidence type="ECO:0000313" key="4">
    <source>
        <dbReference type="Proteomes" id="UP000664940"/>
    </source>
</evidence>
<feature type="region of interest" description="Disordered" evidence="1">
    <location>
        <begin position="207"/>
        <end position="237"/>
    </location>
</feature>
<feature type="transmembrane region" description="Helical" evidence="2">
    <location>
        <begin position="20"/>
        <end position="41"/>
    </location>
</feature>
<reference evidence="3 4" key="1">
    <citation type="journal article" date="2020" name="Nature">
        <title>Six reference-quality genomes reveal evolution of bat adaptations.</title>
        <authorList>
            <person name="Jebb D."/>
            <person name="Huang Z."/>
            <person name="Pippel M."/>
            <person name="Hughes G.M."/>
            <person name="Lavrichenko K."/>
            <person name="Devanna P."/>
            <person name="Winkler S."/>
            <person name="Jermiin L.S."/>
            <person name="Skirmuntt E.C."/>
            <person name="Katzourakis A."/>
            <person name="Burkitt-Gray L."/>
            <person name="Ray D.A."/>
            <person name="Sullivan K.A.M."/>
            <person name="Roscito J.G."/>
            <person name="Kirilenko B.M."/>
            <person name="Davalos L.M."/>
            <person name="Corthals A.P."/>
            <person name="Power M.L."/>
            <person name="Jones G."/>
            <person name="Ransome R.D."/>
            <person name="Dechmann D.K.N."/>
            <person name="Locatelli A.G."/>
            <person name="Puechmaille S.J."/>
            <person name="Fedrigo O."/>
            <person name="Jarvis E.D."/>
            <person name="Hiller M."/>
            <person name="Vernes S.C."/>
            <person name="Myers E.W."/>
            <person name="Teeling E.C."/>
        </authorList>
    </citation>
    <scope>NUCLEOTIDE SEQUENCE [LARGE SCALE GENOMIC DNA]</scope>
    <source>
        <strain evidence="3">Bat1K_MPI-CBG_1</strain>
    </source>
</reference>
<sequence length="237" mass="27086">MDSKLDLLNPNNSWEEDRKFVLRGWSLVFSILSTLLVLSVLDGRMAYLQGPYTGYVGFWIDCSRHQCAHLHQVPVLIHMSMGFMMLALALCLILLPTMGLSFRPVFQRLNKVDLVFSTLSFCTGFLIVLSMTLFVVNCQTLKPRPHVSYLLTTYSCWGGGAMMLWAGALSYLNHVGMWGPQFISWERRVSSRRMTYCRWAQQSSRKRTIRLQSDEDPKPTVDPPSSLSLQETHAELL</sequence>
<accession>A0A833YPP1</accession>
<evidence type="ECO:0000313" key="3">
    <source>
        <dbReference type="EMBL" id="KAF6078148.1"/>
    </source>
</evidence>
<feature type="transmembrane region" description="Helical" evidence="2">
    <location>
        <begin position="148"/>
        <end position="172"/>
    </location>
</feature>
<protein>
    <recommendedName>
        <fullName evidence="5">Transmembrane protein 202</fullName>
    </recommendedName>
</protein>
<dbReference type="AlphaFoldDB" id="A0A833YPP1"/>
<dbReference type="Proteomes" id="UP000664940">
    <property type="component" value="Unassembled WGS sequence"/>
</dbReference>
<keyword evidence="2" id="KW-1133">Transmembrane helix</keyword>
<evidence type="ECO:0008006" key="5">
    <source>
        <dbReference type="Google" id="ProtNLM"/>
    </source>
</evidence>
<keyword evidence="2" id="KW-0812">Transmembrane</keyword>
<feature type="transmembrane region" description="Helical" evidence="2">
    <location>
        <begin position="73"/>
        <end position="95"/>
    </location>
</feature>
<gene>
    <name evidence="3" type="ORF">HJG60_009053</name>
</gene>
<organism evidence="3 4">
    <name type="scientific">Phyllostomus discolor</name>
    <name type="common">pale spear-nosed bat</name>
    <dbReference type="NCBI Taxonomy" id="89673"/>
    <lineage>
        <taxon>Eukaryota</taxon>
        <taxon>Metazoa</taxon>
        <taxon>Chordata</taxon>
        <taxon>Craniata</taxon>
        <taxon>Vertebrata</taxon>
        <taxon>Euteleostomi</taxon>
        <taxon>Mammalia</taxon>
        <taxon>Eutheria</taxon>
        <taxon>Laurasiatheria</taxon>
        <taxon>Chiroptera</taxon>
        <taxon>Yangochiroptera</taxon>
        <taxon>Phyllostomidae</taxon>
        <taxon>Phyllostominae</taxon>
        <taxon>Phyllostomus</taxon>
    </lineage>
</organism>